<proteinExistence type="predicted"/>
<evidence type="ECO:0008006" key="3">
    <source>
        <dbReference type="Google" id="ProtNLM"/>
    </source>
</evidence>
<sequence length="111" mass="12684">MIETIVSEYLLQRVKEKVYMEVPEKPPERYVIIEKTGGSKENHICYSTLAIQSAAESLYQAAVLNEAVKQAMCDIADESEVCKCSLNSDYNFTDTATKKYRYQAVFDLVHF</sequence>
<comment type="caution">
    <text evidence="1">The sequence shown here is derived from an EMBL/GenBank/DDBJ whole genome shotgun (WGS) entry which is preliminary data.</text>
</comment>
<gene>
    <name evidence="1" type="ORF">GKE72_15090</name>
</gene>
<dbReference type="Proteomes" id="UP000431304">
    <property type="component" value="Unassembled WGS sequence"/>
</dbReference>
<protein>
    <recommendedName>
        <fullName evidence="3">DUF3168 domain-containing protein</fullName>
    </recommendedName>
</protein>
<dbReference type="EMBL" id="WKRA01000040">
    <property type="protein sequence ID" value="MSD17353.1"/>
    <property type="molecule type" value="Genomic_DNA"/>
</dbReference>
<name>A0A844E752_EUBRA</name>
<evidence type="ECO:0000313" key="1">
    <source>
        <dbReference type="EMBL" id="MSD17353.1"/>
    </source>
</evidence>
<dbReference type="RefSeq" id="WP_154315166.1">
    <property type="nucleotide sequence ID" value="NZ_CAXUGT010000012.1"/>
</dbReference>
<reference evidence="1 2" key="1">
    <citation type="journal article" date="2019" name="Nat. Med.">
        <title>A library of human gut bacterial isolates paired with longitudinal multiomics data enables mechanistic microbiome research.</title>
        <authorList>
            <person name="Poyet M."/>
            <person name="Groussin M."/>
            <person name="Gibbons S.M."/>
            <person name="Avila-Pacheco J."/>
            <person name="Jiang X."/>
            <person name="Kearney S.M."/>
            <person name="Perrotta A.R."/>
            <person name="Berdy B."/>
            <person name="Zhao S."/>
            <person name="Lieberman T.D."/>
            <person name="Swanson P.K."/>
            <person name="Smith M."/>
            <person name="Roesemann S."/>
            <person name="Alexander J.E."/>
            <person name="Rich S.A."/>
            <person name="Livny J."/>
            <person name="Vlamakis H."/>
            <person name="Clish C."/>
            <person name="Bullock K."/>
            <person name="Deik A."/>
            <person name="Scott J."/>
            <person name="Pierce K.A."/>
            <person name="Xavier R.J."/>
            <person name="Alm E.J."/>
        </authorList>
    </citation>
    <scope>NUCLEOTIDE SEQUENCE [LARGE SCALE GENOMIC DNA]</scope>
    <source>
        <strain evidence="1 2">BIOML-A3</strain>
    </source>
</reference>
<dbReference type="AlphaFoldDB" id="A0A844E752"/>
<accession>A0A844E752</accession>
<organism evidence="1 2">
    <name type="scientific">Eubacterium ramulus</name>
    <dbReference type="NCBI Taxonomy" id="39490"/>
    <lineage>
        <taxon>Bacteria</taxon>
        <taxon>Bacillati</taxon>
        <taxon>Bacillota</taxon>
        <taxon>Clostridia</taxon>
        <taxon>Eubacteriales</taxon>
        <taxon>Eubacteriaceae</taxon>
        <taxon>Eubacterium</taxon>
    </lineage>
</organism>
<evidence type="ECO:0000313" key="2">
    <source>
        <dbReference type="Proteomes" id="UP000431304"/>
    </source>
</evidence>